<accession>A0AAU7CRS9</accession>
<dbReference type="EMBL" id="CP155447">
    <property type="protein sequence ID" value="XBH08069.1"/>
    <property type="molecule type" value="Genomic_DNA"/>
</dbReference>
<name>A0AAU7CRS9_9BACT</name>
<feature type="domain" description="THUMP-like" evidence="1">
    <location>
        <begin position="3"/>
        <end position="53"/>
    </location>
</feature>
<gene>
    <name evidence="2" type="ORF">V5E97_19135</name>
</gene>
<organism evidence="2">
    <name type="scientific">Singulisphaera sp. Ch08</name>
    <dbReference type="NCBI Taxonomy" id="3120278"/>
    <lineage>
        <taxon>Bacteria</taxon>
        <taxon>Pseudomonadati</taxon>
        <taxon>Planctomycetota</taxon>
        <taxon>Planctomycetia</taxon>
        <taxon>Isosphaerales</taxon>
        <taxon>Isosphaeraceae</taxon>
        <taxon>Singulisphaera</taxon>
    </lineage>
</organism>
<reference evidence="2" key="1">
    <citation type="submission" date="2024-05" db="EMBL/GenBank/DDBJ databases">
        <title>Planctomycetes of the genus Singulisphaera possess chitinolytic capabilities.</title>
        <authorList>
            <person name="Ivanova A."/>
        </authorList>
    </citation>
    <scope>NUCLEOTIDE SEQUENCE</scope>
    <source>
        <strain evidence="2">Ch08T</strain>
    </source>
</reference>
<dbReference type="Pfam" id="PF18096">
    <property type="entry name" value="Thump_like"/>
    <property type="match status" value="1"/>
</dbReference>
<sequence length="63" mass="6780">MTARKLGPLEIKTKGTDLRPEALRAQWKPRGPHPATLLLMGGKGTARAILASRRSAPVSQPHS</sequence>
<dbReference type="RefSeq" id="WP_406700907.1">
    <property type="nucleotide sequence ID" value="NZ_CP155447.1"/>
</dbReference>
<proteinExistence type="predicted"/>
<protein>
    <recommendedName>
        <fullName evidence="1">THUMP-like domain-containing protein</fullName>
    </recommendedName>
</protein>
<evidence type="ECO:0000259" key="1">
    <source>
        <dbReference type="Pfam" id="PF18096"/>
    </source>
</evidence>
<dbReference type="AlphaFoldDB" id="A0AAU7CRS9"/>
<evidence type="ECO:0000313" key="2">
    <source>
        <dbReference type="EMBL" id="XBH08069.1"/>
    </source>
</evidence>
<dbReference type="InterPro" id="IPR041497">
    <property type="entry name" value="Thump-like"/>
</dbReference>